<proteinExistence type="inferred from homology"/>
<evidence type="ECO:0000313" key="9">
    <source>
        <dbReference type="Proteomes" id="UP001206206"/>
    </source>
</evidence>
<evidence type="ECO:0000256" key="5">
    <source>
        <dbReference type="ARBA" id="ARBA00023136"/>
    </source>
</evidence>
<comment type="caution">
    <text evidence="6">Lacks conserved residue(s) required for the propagation of feature annotation.</text>
</comment>
<dbReference type="Proteomes" id="UP001206206">
    <property type="component" value="Unassembled WGS sequence"/>
</dbReference>
<feature type="transmembrane region" description="Helical" evidence="6">
    <location>
        <begin position="232"/>
        <end position="249"/>
    </location>
</feature>
<name>A0ABT1PH51_9ACTN</name>
<dbReference type="RefSeq" id="WP_255929829.1">
    <property type="nucleotide sequence ID" value="NZ_JANFNH010000024.1"/>
</dbReference>
<organism evidence="8 9">
    <name type="scientific">Streptantibioticus rubrisoli</name>
    <dbReference type="NCBI Taxonomy" id="1387313"/>
    <lineage>
        <taxon>Bacteria</taxon>
        <taxon>Bacillati</taxon>
        <taxon>Actinomycetota</taxon>
        <taxon>Actinomycetes</taxon>
        <taxon>Kitasatosporales</taxon>
        <taxon>Streptomycetaceae</taxon>
        <taxon>Streptantibioticus</taxon>
    </lineage>
</organism>
<evidence type="ECO:0000256" key="6">
    <source>
        <dbReference type="RuleBase" id="RU363076"/>
    </source>
</evidence>
<evidence type="ECO:0000256" key="2">
    <source>
        <dbReference type="ARBA" id="ARBA00007165"/>
    </source>
</evidence>
<comment type="similarity">
    <text evidence="2 6">Belongs to the SURF1 family.</text>
</comment>
<dbReference type="InterPro" id="IPR045214">
    <property type="entry name" value="Surf1/Surf4"/>
</dbReference>
<dbReference type="PANTHER" id="PTHR23427:SF2">
    <property type="entry name" value="SURFEIT LOCUS PROTEIN 1"/>
    <property type="match status" value="1"/>
</dbReference>
<dbReference type="PANTHER" id="PTHR23427">
    <property type="entry name" value="SURFEIT LOCUS PROTEIN"/>
    <property type="match status" value="1"/>
</dbReference>
<sequence length="277" mass="30206">MYRFLLSRQWVILTLVGLVLMPTMVELGLWQMHRHESQARQNSEIARSLNAPAVPVEKLTAPGAQVPSRDNFRKVTATGHYDPAHQVVVRHRTSADGSTIGYYLVTPLIMADGKAVLVNRGWIAAPQYGDGVSFPPVPSTPSGEITATGRIRPDETTASTSIRDKAGLPARQIMLINSSKLAGSVTEPLLGGYLELTGTSPKPSGDQPEPVPAPTPGDSGGWYSPPHLAYAWQWWLFVVMVPVGWFILVRREVRDQRRARAEAERAAAEPAEASARA</sequence>
<evidence type="ECO:0000256" key="7">
    <source>
        <dbReference type="SAM" id="MobiDB-lite"/>
    </source>
</evidence>
<dbReference type="EMBL" id="JANFNH010000024">
    <property type="protein sequence ID" value="MCQ4044146.1"/>
    <property type="molecule type" value="Genomic_DNA"/>
</dbReference>
<keyword evidence="5 6" id="KW-0472">Membrane</keyword>
<dbReference type="PROSITE" id="PS50895">
    <property type="entry name" value="SURF1"/>
    <property type="match status" value="1"/>
</dbReference>
<keyword evidence="4 6" id="KW-1133">Transmembrane helix</keyword>
<comment type="caution">
    <text evidence="8">The sequence shown here is derived from an EMBL/GenBank/DDBJ whole genome shotgun (WGS) entry which is preliminary data.</text>
</comment>
<dbReference type="CDD" id="cd06662">
    <property type="entry name" value="SURF1"/>
    <property type="match status" value="1"/>
</dbReference>
<comment type="subcellular location">
    <subcellularLocation>
        <location evidence="6">Cell membrane</location>
        <topology evidence="6">Multi-pass membrane protein</topology>
    </subcellularLocation>
    <subcellularLocation>
        <location evidence="1">Membrane</location>
    </subcellularLocation>
</comment>
<evidence type="ECO:0000313" key="8">
    <source>
        <dbReference type="EMBL" id="MCQ4044146.1"/>
    </source>
</evidence>
<feature type="region of interest" description="Disordered" evidence="7">
    <location>
        <begin position="194"/>
        <end position="218"/>
    </location>
</feature>
<evidence type="ECO:0000256" key="3">
    <source>
        <dbReference type="ARBA" id="ARBA00022692"/>
    </source>
</evidence>
<evidence type="ECO:0000256" key="4">
    <source>
        <dbReference type="ARBA" id="ARBA00022989"/>
    </source>
</evidence>
<gene>
    <name evidence="8" type="ORF">NON19_19495</name>
</gene>
<keyword evidence="6" id="KW-1003">Cell membrane</keyword>
<dbReference type="Pfam" id="PF02104">
    <property type="entry name" value="SURF1"/>
    <property type="match status" value="1"/>
</dbReference>
<evidence type="ECO:0000256" key="1">
    <source>
        <dbReference type="ARBA" id="ARBA00004370"/>
    </source>
</evidence>
<protein>
    <recommendedName>
        <fullName evidence="6">SURF1-like protein</fullName>
    </recommendedName>
</protein>
<dbReference type="InterPro" id="IPR002994">
    <property type="entry name" value="Surf1/Shy1"/>
</dbReference>
<accession>A0ABT1PH51</accession>
<keyword evidence="9" id="KW-1185">Reference proteome</keyword>
<reference evidence="8 9" key="1">
    <citation type="submission" date="2022-06" db="EMBL/GenBank/DDBJ databases">
        <title>Draft genome sequence of type strain Streptomyces rubrisoli DSM 42083.</title>
        <authorList>
            <person name="Duangmal K."/>
            <person name="Klaysubun C."/>
        </authorList>
    </citation>
    <scope>NUCLEOTIDE SEQUENCE [LARGE SCALE GENOMIC DNA]</scope>
    <source>
        <strain evidence="8 9">DSM 42083</strain>
    </source>
</reference>
<keyword evidence="3 6" id="KW-0812">Transmembrane</keyword>